<protein>
    <recommendedName>
        <fullName evidence="4">2-C-methyl-D-erythritol 4-phosphate cytidylyltransferase</fullName>
        <ecNumber evidence="4">2.7.7.60</ecNumber>
    </recommendedName>
    <alternativeName>
        <fullName evidence="4">4-diphosphocytidyl-2C-methyl-D-erythritol synthase</fullName>
    </alternativeName>
    <alternativeName>
        <fullName evidence="4">MEP cytidylyltransferase</fullName>
        <shortName evidence="4">MCT</shortName>
    </alternativeName>
</protein>
<keyword evidence="6" id="KW-1185">Reference proteome</keyword>
<feature type="site" description="Positions MEP for the nucleophilic attack" evidence="4">
    <location>
        <position position="221"/>
    </location>
</feature>
<feature type="site" description="Transition state stabilizer" evidence="4">
    <location>
        <position position="15"/>
    </location>
</feature>
<comment type="similarity">
    <text evidence="4">Belongs to the IspD/TarI cytidylyltransferase family. IspD subfamily.</text>
</comment>
<dbReference type="NCBIfam" id="TIGR00453">
    <property type="entry name" value="ispD"/>
    <property type="match status" value="1"/>
</dbReference>
<dbReference type="GO" id="GO:0050518">
    <property type="term" value="F:2-C-methyl-D-erythritol 4-phosphate cytidylyltransferase activity"/>
    <property type="evidence" value="ECO:0007669"/>
    <property type="project" value="UniProtKB-UniRule"/>
</dbReference>
<evidence type="ECO:0000256" key="1">
    <source>
        <dbReference type="ARBA" id="ARBA00022679"/>
    </source>
</evidence>
<dbReference type="Proteomes" id="UP000199820">
    <property type="component" value="Unassembled WGS sequence"/>
</dbReference>
<evidence type="ECO:0000256" key="3">
    <source>
        <dbReference type="ARBA" id="ARBA00023229"/>
    </source>
</evidence>
<keyword evidence="2 4" id="KW-0548">Nucleotidyltransferase</keyword>
<keyword evidence="1 4" id="KW-0808">Transferase</keyword>
<dbReference type="OrthoDB" id="9806837at2"/>
<dbReference type="InterPro" id="IPR001228">
    <property type="entry name" value="IspD"/>
</dbReference>
<dbReference type="FunFam" id="3.90.550.10:FF:000003">
    <property type="entry name" value="2-C-methyl-D-erythritol 4-phosphate cytidylyltransferase"/>
    <property type="match status" value="1"/>
</dbReference>
<evidence type="ECO:0000313" key="6">
    <source>
        <dbReference type="Proteomes" id="UP000199820"/>
    </source>
</evidence>
<dbReference type="SUPFAM" id="SSF53448">
    <property type="entry name" value="Nucleotide-diphospho-sugar transferases"/>
    <property type="match status" value="1"/>
</dbReference>
<comment type="catalytic activity">
    <reaction evidence="4">
        <text>2-C-methyl-D-erythritol 4-phosphate + CTP + H(+) = 4-CDP-2-C-methyl-D-erythritol + diphosphate</text>
        <dbReference type="Rhea" id="RHEA:13429"/>
        <dbReference type="ChEBI" id="CHEBI:15378"/>
        <dbReference type="ChEBI" id="CHEBI:33019"/>
        <dbReference type="ChEBI" id="CHEBI:37563"/>
        <dbReference type="ChEBI" id="CHEBI:57823"/>
        <dbReference type="ChEBI" id="CHEBI:58262"/>
        <dbReference type="EC" id="2.7.7.60"/>
    </reaction>
</comment>
<dbReference type="RefSeq" id="WP_074649543.1">
    <property type="nucleotide sequence ID" value="NZ_FOIL01000022.1"/>
</dbReference>
<dbReference type="PANTHER" id="PTHR32125">
    <property type="entry name" value="2-C-METHYL-D-ERYTHRITOL 4-PHOSPHATE CYTIDYLYLTRANSFERASE, CHLOROPLASTIC"/>
    <property type="match status" value="1"/>
</dbReference>
<accession>A0A1I0F2B8</accession>
<organism evidence="5 6">
    <name type="scientific">[Clostridium] aminophilum</name>
    <dbReference type="NCBI Taxonomy" id="1526"/>
    <lineage>
        <taxon>Bacteria</taxon>
        <taxon>Bacillati</taxon>
        <taxon>Bacillota</taxon>
        <taxon>Clostridia</taxon>
        <taxon>Lachnospirales</taxon>
        <taxon>Lachnospiraceae</taxon>
    </lineage>
</organism>
<dbReference type="GO" id="GO:0019288">
    <property type="term" value="P:isopentenyl diphosphate biosynthetic process, methylerythritol 4-phosphate pathway"/>
    <property type="evidence" value="ECO:0007669"/>
    <property type="project" value="UniProtKB-UniRule"/>
</dbReference>
<evidence type="ECO:0000313" key="5">
    <source>
        <dbReference type="EMBL" id="SET51787.1"/>
    </source>
</evidence>
<dbReference type="InterPro" id="IPR029044">
    <property type="entry name" value="Nucleotide-diphossugar_trans"/>
</dbReference>
<dbReference type="AlphaFoldDB" id="A0A1I0F2B8"/>
<proteinExistence type="inferred from homology"/>
<evidence type="ECO:0000256" key="2">
    <source>
        <dbReference type="ARBA" id="ARBA00022695"/>
    </source>
</evidence>
<dbReference type="CDD" id="cd02516">
    <property type="entry name" value="CDP-ME_synthetase"/>
    <property type="match status" value="1"/>
</dbReference>
<evidence type="ECO:0000256" key="4">
    <source>
        <dbReference type="HAMAP-Rule" id="MF_00108"/>
    </source>
</evidence>
<comment type="pathway">
    <text evidence="4">Isoprenoid biosynthesis; isopentenyl diphosphate biosynthesis via DXP pathway; isopentenyl diphosphate from 1-deoxy-D-xylulose 5-phosphate: step 2/6.</text>
</comment>
<dbReference type="HAMAP" id="MF_00108">
    <property type="entry name" value="IspD"/>
    <property type="match status" value="1"/>
</dbReference>
<dbReference type="EMBL" id="FOIL01000022">
    <property type="protein sequence ID" value="SET51787.1"/>
    <property type="molecule type" value="Genomic_DNA"/>
</dbReference>
<dbReference type="UniPathway" id="UPA00056">
    <property type="reaction ID" value="UER00093"/>
</dbReference>
<dbReference type="Pfam" id="PF01128">
    <property type="entry name" value="IspD"/>
    <property type="match status" value="1"/>
</dbReference>
<comment type="function">
    <text evidence="4">Catalyzes the formation of 4-diphosphocytidyl-2-C-methyl-D-erythritol from CTP and 2-C-methyl-D-erythritol 4-phosphate (MEP).</text>
</comment>
<feature type="site" description="Positions MEP for the nucleophilic attack" evidence="4">
    <location>
        <position position="161"/>
    </location>
</feature>
<dbReference type="Gene3D" id="3.90.550.10">
    <property type="entry name" value="Spore Coat Polysaccharide Biosynthesis Protein SpsA, Chain A"/>
    <property type="match status" value="1"/>
</dbReference>
<keyword evidence="3 4" id="KW-0414">Isoprene biosynthesis</keyword>
<dbReference type="InterPro" id="IPR050088">
    <property type="entry name" value="IspD/TarI_cytidylyltransf_bact"/>
</dbReference>
<dbReference type="PANTHER" id="PTHR32125:SF4">
    <property type="entry name" value="2-C-METHYL-D-ERYTHRITOL 4-PHOSPHATE CYTIDYLYLTRANSFERASE, CHLOROPLASTIC"/>
    <property type="match status" value="1"/>
</dbReference>
<dbReference type="STRING" id="1526.SAMN02910262_01524"/>
<gene>
    <name evidence="4" type="primary">ispD</name>
    <name evidence="5" type="ORF">SAMN04487771_102241</name>
</gene>
<feature type="site" description="Transition state stabilizer" evidence="4">
    <location>
        <position position="22"/>
    </location>
</feature>
<dbReference type="EC" id="2.7.7.60" evidence="4"/>
<dbReference type="InterPro" id="IPR034683">
    <property type="entry name" value="IspD/TarI"/>
</dbReference>
<sequence>MRTGAIILAAGTGSRMKSDVKKQFIPVGGKPLIWYSLQHFTEAGADDIILVTGEDDIEYCRKMVSDFGFDRVRKVTAGGKERYDSVYRGLCALEEQGYGGKDIAAIHDGARPFADAEIIRRTFADARNCGTSIAAMPSKDTIKISRKLEDGTYEAVSTPDRSTCWVIQTPQTFCFERIKKAYDGIYADPELQAGVTDDAMVMERVLGVKCRLTEGSYRNIKVTTPEDLMIAAAFLRAEE</sequence>
<name>A0A1I0F2B8_9FIRM</name>
<reference evidence="5 6" key="1">
    <citation type="submission" date="2016-10" db="EMBL/GenBank/DDBJ databases">
        <authorList>
            <person name="de Groot N.N."/>
        </authorList>
    </citation>
    <scope>NUCLEOTIDE SEQUENCE [LARGE SCALE GENOMIC DNA]</scope>
    <source>
        <strain evidence="5 6">KH1P1</strain>
    </source>
</reference>